<proteinExistence type="predicted"/>
<keyword evidence="10" id="KW-1185">Reference proteome</keyword>
<evidence type="ECO:0000256" key="3">
    <source>
        <dbReference type="ARBA" id="ARBA00022741"/>
    </source>
</evidence>
<dbReference type="EMBL" id="JABAYA010000250">
    <property type="protein sequence ID" value="KAF7721594.1"/>
    <property type="molecule type" value="Genomic_DNA"/>
</dbReference>
<dbReference type="GO" id="GO:0035556">
    <property type="term" value="P:intracellular signal transduction"/>
    <property type="evidence" value="ECO:0007669"/>
    <property type="project" value="TreeGrafter"/>
</dbReference>
<keyword evidence="5 6" id="KW-0067">ATP-binding</keyword>
<dbReference type="InterPro" id="IPR000719">
    <property type="entry name" value="Prot_kinase_dom"/>
</dbReference>
<name>A0A8H7BIA4_9FUNG</name>
<feature type="compositionally biased region" description="Basic and acidic residues" evidence="7">
    <location>
        <begin position="672"/>
        <end position="682"/>
    </location>
</feature>
<feature type="compositionally biased region" description="Low complexity" evidence="7">
    <location>
        <begin position="578"/>
        <end position="599"/>
    </location>
</feature>
<evidence type="ECO:0000256" key="7">
    <source>
        <dbReference type="SAM" id="MobiDB-lite"/>
    </source>
</evidence>
<feature type="compositionally biased region" description="Basic and acidic residues" evidence="7">
    <location>
        <begin position="567"/>
        <end position="577"/>
    </location>
</feature>
<evidence type="ECO:0000313" key="9">
    <source>
        <dbReference type="EMBL" id="KAF7721594.1"/>
    </source>
</evidence>
<dbReference type="FunFam" id="3.30.200.20:FF:000003">
    <property type="entry name" value="Non-specific serine/threonine protein kinase"/>
    <property type="match status" value="1"/>
</dbReference>
<dbReference type="GO" id="GO:0005524">
    <property type="term" value="F:ATP binding"/>
    <property type="evidence" value="ECO:0007669"/>
    <property type="project" value="UniProtKB-UniRule"/>
</dbReference>
<feature type="region of interest" description="Disordered" evidence="7">
    <location>
        <begin position="334"/>
        <end position="682"/>
    </location>
</feature>
<dbReference type="SUPFAM" id="SSF56112">
    <property type="entry name" value="Protein kinase-like (PK-like)"/>
    <property type="match status" value="1"/>
</dbReference>
<feature type="compositionally biased region" description="Low complexity" evidence="7">
    <location>
        <begin position="507"/>
        <end position="526"/>
    </location>
</feature>
<dbReference type="PROSITE" id="PS50011">
    <property type="entry name" value="PROTEIN_KINASE_DOM"/>
    <property type="match status" value="1"/>
</dbReference>
<dbReference type="GO" id="GO:0005737">
    <property type="term" value="C:cytoplasm"/>
    <property type="evidence" value="ECO:0007669"/>
    <property type="project" value="TreeGrafter"/>
</dbReference>
<dbReference type="GO" id="GO:0004674">
    <property type="term" value="F:protein serine/threonine kinase activity"/>
    <property type="evidence" value="ECO:0007669"/>
    <property type="project" value="UniProtKB-KW"/>
</dbReference>
<evidence type="ECO:0000256" key="1">
    <source>
        <dbReference type="ARBA" id="ARBA00022527"/>
    </source>
</evidence>
<gene>
    <name evidence="9" type="ORF">EC973_004465</name>
</gene>
<organism evidence="9 10">
    <name type="scientific">Apophysomyces ossiformis</name>
    <dbReference type="NCBI Taxonomy" id="679940"/>
    <lineage>
        <taxon>Eukaryota</taxon>
        <taxon>Fungi</taxon>
        <taxon>Fungi incertae sedis</taxon>
        <taxon>Mucoromycota</taxon>
        <taxon>Mucoromycotina</taxon>
        <taxon>Mucoromycetes</taxon>
        <taxon>Mucorales</taxon>
        <taxon>Mucorineae</taxon>
        <taxon>Mucoraceae</taxon>
        <taxon>Apophysomyces</taxon>
    </lineage>
</organism>
<feature type="compositionally biased region" description="Low complexity" evidence="7">
    <location>
        <begin position="334"/>
        <end position="352"/>
    </location>
</feature>
<evidence type="ECO:0000313" key="10">
    <source>
        <dbReference type="Proteomes" id="UP000605846"/>
    </source>
</evidence>
<evidence type="ECO:0000256" key="4">
    <source>
        <dbReference type="ARBA" id="ARBA00022777"/>
    </source>
</evidence>
<keyword evidence="1" id="KW-0723">Serine/threonine-protein kinase</keyword>
<evidence type="ECO:0000256" key="5">
    <source>
        <dbReference type="ARBA" id="ARBA00022840"/>
    </source>
</evidence>
<dbReference type="PANTHER" id="PTHR24346">
    <property type="entry name" value="MAP/MICROTUBULE AFFINITY-REGULATING KINASE"/>
    <property type="match status" value="1"/>
</dbReference>
<reference evidence="9" key="1">
    <citation type="submission" date="2020-01" db="EMBL/GenBank/DDBJ databases">
        <title>Genome Sequencing of Three Apophysomyces-Like Fungal Strains Confirms a Novel Fungal Genus in the Mucoromycota with divergent Burkholderia-like Endosymbiotic Bacteria.</title>
        <authorList>
            <person name="Stajich J.E."/>
            <person name="Macias A.M."/>
            <person name="Carter-House D."/>
            <person name="Lovett B."/>
            <person name="Kasson L.R."/>
            <person name="Berry K."/>
            <person name="Grigoriev I."/>
            <person name="Chang Y."/>
            <person name="Spatafora J."/>
            <person name="Kasson M.T."/>
        </authorList>
    </citation>
    <scope>NUCLEOTIDE SEQUENCE</scope>
    <source>
        <strain evidence="9">NRRL A-21654</strain>
    </source>
</reference>
<dbReference type="SMART" id="SM00220">
    <property type="entry name" value="S_TKc"/>
    <property type="match status" value="1"/>
</dbReference>
<dbReference type="PANTHER" id="PTHR24346:SF110">
    <property type="entry name" value="NON-SPECIFIC SERINE_THREONINE PROTEIN KINASE"/>
    <property type="match status" value="1"/>
</dbReference>
<sequence>MSCTTTILANDLVEKMYAVADPSPEKVPRKRTLGPYELLDTLGVGEFGKVKLGMHMETGQQVAVKLIKKINVETDFKMDKVQREIAILHKLKHPYIVKLLHVIETEHYIGMILEYASGGELFDYILARRTLDELDARRFFAQVISSVQYMHYQGVVHRDLKLENLLLDANNNVIVTDFGFANQFSLATDLMATSCGSPCYAAPELVIHPGHYLGPGVDIWSCGVILYAMLCGYLPFDDDPNNPNSDDIQLLYKYILSSKLQFPAHVSLEAQDLITQMLVPDPQHRASLATVMSHPWLAEYADLFEKSPEMVEAEASDIIQQLIPADAFTATLVPSSSCSSASSSTDPTCCTDDGNHLKPVPEEEEGAELLSHHHHYHPTPHQPADVSPTLRPRPGLRTLSTNRTVLTDDHVFPIPQPTVMPEDASEEEEGKEKHKDEDENQQQEKDAKDECNRQEDNDDTENLQQNNEEEEQEEQQKETASLEQQRRPSASPLPEKRSLLIDLSARSTSLQQQQQQQSPLSQTSEQQQERQKLPPNGLATTTPRSRSFRHKLAVGVSSMCMPRFNRPKVDERSRKASEYSSAASTTSSRRSVRSAIRQSFSLSRKSTAEKFSSGEQSPSSPSSGPKRKFSWSKMKQNTQEASAMTTKTIGQQDENAFSSAARTTKTTTTTTRDSHGSARSAEDLLRQVRHTLTILGIDMDDRHDHVLLAEEQEKPSSYQEQQQQQQAACYQIICTRPRSHAHENAESSNNDSSSCSSSSQSTGSSCCCPTTPTTTTLPCSTNNHHKNNTLHPSVSIKKTIAPIFADPVTDPGEEVRFLVEIRHHSPGTCSVDVQPLSGSPLVYNFLSQKLLDLLNDQSQFIFSH</sequence>
<keyword evidence="3 6" id="KW-0547">Nucleotide-binding</keyword>
<feature type="compositionally biased region" description="Low complexity" evidence="7">
    <location>
        <begin position="609"/>
        <end position="624"/>
    </location>
</feature>
<feature type="compositionally biased region" description="Basic and acidic residues" evidence="7">
    <location>
        <begin position="430"/>
        <end position="455"/>
    </location>
</feature>
<dbReference type="PROSITE" id="PS00107">
    <property type="entry name" value="PROTEIN_KINASE_ATP"/>
    <property type="match status" value="1"/>
</dbReference>
<protein>
    <recommendedName>
        <fullName evidence="8">Protein kinase domain-containing protein</fullName>
    </recommendedName>
</protein>
<dbReference type="CDD" id="cd14003">
    <property type="entry name" value="STKc_AMPK-like"/>
    <property type="match status" value="1"/>
</dbReference>
<dbReference type="PROSITE" id="PS00108">
    <property type="entry name" value="PROTEIN_KINASE_ST"/>
    <property type="match status" value="1"/>
</dbReference>
<evidence type="ECO:0000256" key="6">
    <source>
        <dbReference type="PROSITE-ProRule" id="PRU10141"/>
    </source>
</evidence>
<dbReference type="InterPro" id="IPR017441">
    <property type="entry name" value="Protein_kinase_ATP_BS"/>
</dbReference>
<dbReference type="AlphaFoldDB" id="A0A8H7BIA4"/>
<accession>A0A8H7BIA4</accession>
<feature type="domain" description="Protein kinase" evidence="8">
    <location>
        <begin position="36"/>
        <end position="297"/>
    </location>
</feature>
<comment type="caution">
    <text evidence="9">The sequence shown here is derived from an EMBL/GenBank/DDBJ whole genome shotgun (WGS) entry which is preliminary data.</text>
</comment>
<evidence type="ECO:0000259" key="8">
    <source>
        <dbReference type="PROSITE" id="PS50011"/>
    </source>
</evidence>
<feature type="compositionally biased region" description="Polar residues" evidence="7">
    <location>
        <begin position="633"/>
        <end position="662"/>
    </location>
</feature>
<keyword evidence="2" id="KW-0808">Transferase</keyword>
<keyword evidence="4" id="KW-0418">Kinase</keyword>
<dbReference type="InterPro" id="IPR011009">
    <property type="entry name" value="Kinase-like_dom_sf"/>
</dbReference>
<dbReference type="OrthoDB" id="193931at2759"/>
<dbReference type="FunFam" id="1.10.510.10:FF:000571">
    <property type="entry name" value="Maternal embryonic leucine zipper kinase"/>
    <property type="match status" value="1"/>
</dbReference>
<dbReference type="InterPro" id="IPR008271">
    <property type="entry name" value="Ser/Thr_kinase_AS"/>
</dbReference>
<dbReference type="Pfam" id="PF00069">
    <property type="entry name" value="Pkinase"/>
    <property type="match status" value="1"/>
</dbReference>
<evidence type="ECO:0000256" key="2">
    <source>
        <dbReference type="ARBA" id="ARBA00022679"/>
    </source>
</evidence>
<dbReference type="Proteomes" id="UP000605846">
    <property type="component" value="Unassembled WGS sequence"/>
</dbReference>
<feature type="compositionally biased region" description="Acidic residues" evidence="7">
    <location>
        <begin position="456"/>
        <end position="473"/>
    </location>
</feature>
<dbReference type="Gene3D" id="1.10.510.10">
    <property type="entry name" value="Transferase(Phosphotransferase) domain 1"/>
    <property type="match status" value="1"/>
</dbReference>
<feature type="binding site" evidence="6">
    <location>
        <position position="69"/>
    </location>
    <ligand>
        <name>ATP</name>
        <dbReference type="ChEBI" id="CHEBI:30616"/>
    </ligand>
</feature>